<evidence type="ECO:0000256" key="3">
    <source>
        <dbReference type="ARBA" id="ARBA00022491"/>
    </source>
</evidence>
<evidence type="ECO:0000256" key="4">
    <source>
        <dbReference type="ARBA" id="ARBA00023015"/>
    </source>
</evidence>
<accession>A0A6A4XAG3</accession>
<organism evidence="9 10">
    <name type="scientific">Amphibalanus amphitrite</name>
    <name type="common">Striped barnacle</name>
    <name type="synonym">Balanus amphitrite</name>
    <dbReference type="NCBI Taxonomy" id="1232801"/>
    <lineage>
        <taxon>Eukaryota</taxon>
        <taxon>Metazoa</taxon>
        <taxon>Ecdysozoa</taxon>
        <taxon>Arthropoda</taxon>
        <taxon>Crustacea</taxon>
        <taxon>Multicrustacea</taxon>
        <taxon>Cirripedia</taxon>
        <taxon>Thoracica</taxon>
        <taxon>Thoracicalcarea</taxon>
        <taxon>Balanomorpha</taxon>
        <taxon>Balanoidea</taxon>
        <taxon>Balanidae</taxon>
        <taxon>Amphibalaninae</taxon>
        <taxon>Amphibalanus</taxon>
    </lineage>
</organism>
<feature type="region of interest" description="Disordered" evidence="7">
    <location>
        <begin position="230"/>
        <end position="254"/>
    </location>
</feature>
<keyword evidence="10" id="KW-1185">Reference proteome</keyword>
<keyword evidence="4" id="KW-0805">Transcription regulation</keyword>
<evidence type="ECO:0000259" key="8">
    <source>
        <dbReference type="Pfam" id="PF16014"/>
    </source>
</evidence>
<feature type="region of interest" description="Disordered" evidence="7">
    <location>
        <begin position="1"/>
        <end position="59"/>
    </location>
</feature>
<dbReference type="Pfam" id="PF16014">
    <property type="entry name" value="SAP130_C"/>
    <property type="match status" value="1"/>
</dbReference>
<comment type="caution">
    <text evidence="9">The sequence shown here is derived from an EMBL/GenBank/DDBJ whole genome shotgun (WGS) entry which is preliminary data.</text>
</comment>
<dbReference type="EMBL" id="VIIS01000017">
    <property type="protein sequence ID" value="KAF0314499.1"/>
    <property type="molecule type" value="Genomic_DNA"/>
</dbReference>
<feature type="region of interest" description="Disordered" evidence="7">
    <location>
        <begin position="488"/>
        <end position="628"/>
    </location>
</feature>
<feature type="compositionally biased region" description="Gly residues" evidence="7">
    <location>
        <begin position="17"/>
        <end position="27"/>
    </location>
</feature>
<dbReference type="GO" id="GO:0000122">
    <property type="term" value="P:negative regulation of transcription by RNA polymerase II"/>
    <property type="evidence" value="ECO:0007669"/>
    <property type="project" value="TreeGrafter"/>
</dbReference>
<feature type="compositionally biased region" description="Polar residues" evidence="7">
    <location>
        <begin position="433"/>
        <end position="451"/>
    </location>
</feature>
<evidence type="ECO:0000313" key="10">
    <source>
        <dbReference type="Proteomes" id="UP000440578"/>
    </source>
</evidence>
<evidence type="ECO:0000256" key="5">
    <source>
        <dbReference type="ARBA" id="ARBA00023163"/>
    </source>
</evidence>
<gene>
    <name evidence="9" type="primary">SAP130</name>
    <name evidence="9" type="ORF">FJT64_015077</name>
</gene>
<feature type="compositionally biased region" description="Low complexity" evidence="7">
    <location>
        <begin position="592"/>
        <end position="607"/>
    </location>
</feature>
<protein>
    <submittedName>
        <fullName evidence="9">Histone deacetylase complex subunit SAP130</fullName>
    </submittedName>
</protein>
<dbReference type="GO" id="GO:0070822">
    <property type="term" value="C:Sin3-type complex"/>
    <property type="evidence" value="ECO:0007669"/>
    <property type="project" value="TreeGrafter"/>
</dbReference>
<feature type="domain" description="Histone deacetylase complex subunit SAP130 C-terminal" evidence="8">
    <location>
        <begin position="617"/>
        <end position="730"/>
    </location>
</feature>
<feature type="region of interest" description="Disordered" evidence="7">
    <location>
        <begin position="363"/>
        <end position="382"/>
    </location>
</feature>
<evidence type="ECO:0000256" key="1">
    <source>
        <dbReference type="ARBA" id="ARBA00004123"/>
    </source>
</evidence>
<feature type="compositionally biased region" description="Low complexity" evidence="7">
    <location>
        <begin position="502"/>
        <end position="519"/>
    </location>
</feature>
<dbReference type="Proteomes" id="UP000440578">
    <property type="component" value="Unassembled WGS sequence"/>
</dbReference>
<dbReference type="OrthoDB" id="10048604at2759"/>
<keyword evidence="5" id="KW-0804">Transcription</keyword>
<evidence type="ECO:0000256" key="2">
    <source>
        <dbReference type="ARBA" id="ARBA00007859"/>
    </source>
</evidence>
<dbReference type="InterPro" id="IPR031963">
    <property type="entry name" value="SAP130_C"/>
</dbReference>
<keyword evidence="6" id="KW-0539">Nucleus</keyword>
<proteinExistence type="inferred from homology"/>
<reference evidence="9 10" key="1">
    <citation type="submission" date="2019-07" db="EMBL/GenBank/DDBJ databases">
        <title>Draft genome assembly of a fouling barnacle, Amphibalanus amphitrite (Darwin, 1854): The first reference genome for Thecostraca.</title>
        <authorList>
            <person name="Kim W."/>
        </authorList>
    </citation>
    <scope>NUCLEOTIDE SEQUENCE [LARGE SCALE GENOMIC DNA]</scope>
    <source>
        <strain evidence="9">SNU_AA5</strain>
        <tissue evidence="9">Soma without cirri and trophi</tissue>
    </source>
</reference>
<evidence type="ECO:0000313" key="9">
    <source>
        <dbReference type="EMBL" id="KAF0314499.1"/>
    </source>
</evidence>
<dbReference type="PANTHER" id="PTHR13497:SF3">
    <property type="entry name" value="HISTONE DEACETYLASE COMPLEX SUBUNIT SAP130"/>
    <property type="match status" value="1"/>
</dbReference>
<dbReference type="PANTHER" id="PTHR13497">
    <property type="entry name" value="HISTONE DEACETYLASE COMPLEX SUBUNIT SAP130"/>
    <property type="match status" value="1"/>
</dbReference>
<sequence length="749" mass="75967">MAPIHAHSVLQQPPGGAPMGGGGGKQGSGPSQQHHHGAINLTKSEESAPPATTPTGAGQKPEAVAVLGHQGLLTVSRSAVGVQGSGGTIALMTPVMSRAGSTQSGTHLQPTAYHLARGTGSAGSSPRVIGPQAVRVGHLPISSIVGTGAHSVSYQVSHRAMTPTSLPAGLVVPVTSIGGAQPVLLRAAPAAPSQAGGATKTAAKAAKLSTVTMSAGGAVRAAGPARVTVGHTGSGARTVSPQARLVSPSGGAAPRPLHITHIAAEKVPRALAGAATTLRQSGPITYSMLPAGRGQQQVIRGPVHLSVPAPPGGFSVSASSSGDRGEALPLTVKAGPAPSGAATKAGGGHQITMTVPWPAPGQQGAKVITQPAHGPPLQLSQFVPTQGGQVRAATSQATAASAAPAASSAGAPAVAAAAVVQTSSTAIPVAKHPQQQQQPATSRDQTLQPQQLRHPGEPPAAVLRATAAQYGVPAGVVFEHAGYAAVRQPTPEPAGQEGADEPTPSTSAGAGAASSAGAAAGAGAGASGPVPGTGTPPLGLSPRKKPRKQNLASTVSAAPAASFPAVPFSRPRPARPGSDDEMNFLRERMRTPASSSAASTAAAVAPRPAEPAPPPPKRPAMSLLNSYGPRTWKPASSHFVKYTDVRGRDERRPTIADLASQKHISQKVNGWKIHHISEMLRASERMSFSRREDKEITKLNELIKRSKILRDQLSEAKVQITSVFEHKEAIEQAIERYGRKRPTRKRDRR</sequence>
<name>A0A6A4XAG3_AMPAM</name>
<feature type="region of interest" description="Disordered" evidence="7">
    <location>
        <begin position="429"/>
        <end position="457"/>
    </location>
</feature>
<feature type="compositionally biased region" description="Low complexity" evidence="7">
    <location>
        <begin position="527"/>
        <end position="541"/>
    </location>
</feature>
<evidence type="ECO:0000256" key="7">
    <source>
        <dbReference type="SAM" id="MobiDB-lite"/>
    </source>
</evidence>
<feature type="compositionally biased region" description="Pro residues" evidence="7">
    <location>
        <begin position="608"/>
        <end position="618"/>
    </location>
</feature>
<feature type="compositionally biased region" description="Low complexity" evidence="7">
    <location>
        <begin position="552"/>
        <end position="571"/>
    </location>
</feature>
<dbReference type="AlphaFoldDB" id="A0A6A4XAG3"/>
<dbReference type="InterPro" id="IPR024137">
    <property type="entry name" value="His_deAcase_cplx_SAP130"/>
</dbReference>
<comment type="subcellular location">
    <subcellularLocation>
        <location evidence="1">Nucleus</location>
    </subcellularLocation>
</comment>
<keyword evidence="3" id="KW-0678">Repressor</keyword>
<comment type="similarity">
    <text evidence="2">Belongs to the SAP130 family.</text>
</comment>
<evidence type="ECO:0000256" key="6">
    <source>
        <dbReference type="ARBA" id="ARBA00023242"/>
    </source>
</evidence>